<reference evidence="2" key="1">
    <citation type="submission" date="2020-10" db="EMBL/GenBank/DDBJ databases">
        <authorList>
            <person name="Gilroy R."/>
        </authorList>
    </citation>
    <scope>NUCLEOTIDE SEQUENCE</scope>
    <source>
        <strain evidence="2">ChiBcolR7-354</strain>
    </source>
</reference>
<organism evidence="2 3">
    <name type="scientific">Candidatus Scatomorpha intestinavium</name>
    <dbReference type="NCBI Taxonomy" id="2840922"/>
    <lineage>
        <taxon>Bacteria</taxon>
        <taxon>Bacillati</taxon>
        <taxon>Bacillota</taxon>
        <taxon>Clostridia</taxon>
        <taxon>Eubacteriales</taxon>
        <taxon>Candidatus Scatomorpha</taxon>
    </lineage>
</organism>
<proteinExistence type="predicted"/>
<name>A0A9D0ZCD8_9FIRM</name>
<dbReference type="AlphaFoldDB" id="A0A9D0ZCD8"/>
<evidence type="ECO:0000256" key="1">
    <source>
        <dbReference type="SAM" id="MobiDB-lite"/>
    </source>
</evidence>
<dbReference type="InterPro" id="IPR021338">
    <property type="entry name" value="DUF2953"/>
</dbReference>
<protein>
    <submittedName>
        <fullName evidence="2">DUF2953 domain-containing protein</fullName>
    </submittedName>
</protein>
<comment type="caution">
    <text evidence="2">The sequence shown here is derived from an EMBL/GenBank/DDBJ whole genome shotgun (WGS) entry which is preliminary data.</text>
</comment>
<gene>
    <name evidence="2" type="ORF">IAB77_01535</name>
</gene>
<sequence>MTVVLWILLAVFLLIVLVLVVPFGAHIAYIGGELAVDARVLWFNIGLIPAKEKKKPAKEKAKREKKPKKEKQPSEAEAQEGKKGLPLGLTKEQIPQLLKLALSTLDRFRRKFTVNNLMIHFVAAAEDPYNTAMLYGYANAAAGIIEGLAGRGWDIRRRDIQIAPDFESTECRADAEITVTISLGRILAVLIAAAFGLLRIKRAAAKSSAAAKEERKDNDGTDADPDGGIPAGQHV</sequence>
<feature type="region of interest" description="Disordered" evidence="1">
    <location>
        <begin position="207"/>
        <end position="235"/>
    </location>
</feature>
<dbReference type="Pfam" id="PF11167">
    <property type="entry name" value="DUF2953"/>
    <property type="match status" value="1"/>
</dbReference>
<dbReference type="Proteomes" id="UP000824262">
    <property type="component" value="Unassembled WGS sequence"/>
</dbReference>
<feature type="region of interest" description="Disordered" evidence="1">
    <location>
        <begin position="56"/>
        <end position="82"/>
    </location>
</feature>
<evidence type="ECO:0000313" key="3">
    <source>
        <dbReference type="Proteomes" id="UP000824262"/>
    </source>
</evidence>
<dbReference type="EMBL" id="DVGA01000021">
    <property type="protein sequence ID" value="HIQ77923.1"/>
    <property type="molecule type" value="Genomic_DNA"/>
</dbReference>
<reference evidence="2" key="2">
    <citation type="journal article" date="2021" name="PeerJ">
        <title>Extensive microbial diversity within the chicken gut microbiome revealed by metagenomics and culture.</title>
        <authorList>
            <person name="Gilroy R."/>
            <person name="Ravi A."/>
            <person name="Getino M."/>
            <person name="Pursley I."/>
            <person name="Horton D.L."/>
            <person name="Alikhan N.F."/>
            <person name="Baker D."/>
            <person name="Gharbi K."/>
            <person name="Hall N."/>
            <person name="Watson M."/>
            <person name="Adriaenssens E.M."/>
            <person name="Foster-Nyarko E."/>
            <person name="Jarju S."/>
            <person name="Secka A."/>
            <person name="Antonio M."/>
            <person name="Oren A."/>
            <person name="Chaudhuri R.R."/>
            <person name="La Ragione R."/>
            <person name="Hildebrand F."/>
            <person name="Pallen M.J."/>
        </authorList>
    </citation>
    <scope>NUCLEOTIDE SEQUENCE</scope>
    <source>
        <strain evidence="2">ChiBcolR7-354</strain>
    </source>
</reference>
<feature type="compositionally biased region" description="Basic and acidic residues" evidence="1">
    <location>
        <begin position="70"/>
        <end position="82"/>
    </location>
</feature>
<accession>A0A9D0ZCD8</accession>
<evidence type="ECO:0000313" key="2">
    <source>
        <dbReference type="EMBL" id="HIQ77923.1"/>
    </source>
</evidence>